<comment type="caution">
    <text evidence="1">The sequence shown here is derived from an EMBL/GenBank/DDBJ whole genome shotgun (WGS) entry which is preliminary data.</text>
</comment>
<protein>
    <submittedName>
        <fullName evidence="1">Uncharacterized protein</fullName>
    </submittedName>
</protein>
<dbReference type="Proteomes" id="UP001055153">
    <property type="component" value="Unassembled WGS sequence"/>
</dbReference>
<evidence type="ECO:0000313" key="2">
    <source>
        <dbReference type="Proteomes" id="UP001055153"/>
    </source>
</evidence>
<gene>
    <name evidence="1" type="ORF">GMJLKIPL_2498</name>
</gene>
<dbReference type="RefSeq" id="WP_238235460.1">
    <property type="nucleotide sequence ID" value="NZ_BPQQ01000028.1"/>
</dbReference>
<reference evidence="1" key="1">
    <citation type="journal article" date="2021" name="Front. Microbiol.">
        <title>Comprehensive Comparative Genomics and Phenotyping of Methylobacterium Species.</title>
        <authorList>
            <person name="Alessa O."/>
            <person name="Ogura Y."/>
            <person name="Fujitani Y."/>
            <person name="Takami H."/>
            <person name="Hayashi T."/>
            <person name="Sahin N."/>
            <person name="Tani A."/>
        </authorList>
    </citation>
    <scope>NUCLEOTIDE SEQUENCE</scope>
    <source>
        <strain evidence="1">DSM 17168</strain>
    </source>
</reference>
<keyword evidence="2" id="KW-1185">Reference proteome</keyword>
<accession>A0ABQ4SFI4</accession>
<name>A0ABQ4SFI4_9HYPH</name>
<reference evidence="1" key="2">
    <citation type="submission" date="2021-08" db="EMBL/GenBank/DDBJ databases">
        <authorList>
            <person name="Tani A."/>
            <person name="Ola A."/>
            <person name="Ogura Y."/>
            <person name="Katsura K."/>
            <person name="Hayashi T."/>
        </authorList>
    </citation>
    <scope>NUCLEOTIDE SEQUENCE</scope>
    <source>
        <strain evidence="1">DSM 17168</strain>
    </source>
</reference>
<dbReference type="EMBL" id="BPQQ01000028">
    <property type="protein sequence ID" value="GJE00575.1"/>
    <property type="molecule type" value="Genomic_DNA"/>
</dbReference>
<sequence>MATAYDPKHPSRPVPIGRIVECTTYAIKSKPLGYWSYLARFGDNDAFKVDPWRWVDIPEAMEDGLELLADLARLAALMPGGERRVREVIHEKIAQLEAAQATSGAAA</sequence>
<organism evidence="1 2">
    <name type="scientific">Methylobacterium isbiliense</name>
    <dbReference type="NCBI Taxonomy" id="315478"/>
    <lineage>
        <taxon>Bacteria</taxon>
        <taxon>Pseudomonadati</taxon>
        <taxon>Pseudomonadota</taxon>
        <taxon>Alphaproteobacteria</taxon>
        <taxon>Hyphomicrobiales</taxon>
        <taxon>Methylobacteriaceae</taxon>
        <taxon>Methylobacterium</taxon>
    </lineage>
</organism>
<evidence type="ECO:0000313" key="1">
    <source>
        <dbReference type="EMBL" id="GJE00575.1"/>
    </source>
</evidence>
<proteinExistence type="predicted"/>